<protein>
    <submittedName>
        <fullName evidence="2">Uncharacterized protein</fullName>
    </submittedName>
</protein>
<dbReference type="AlphaFoldDB" id="A0A0X1U7R3"/>
<reference evidence="1 3" key="1">
    <citation type="journal article" date="2016" name="Genome Announc.">
        <title>Complete Genome Sequence of the Amino Acid-Fermenting Clostridium propionicum X2 (DSM 1682).</title>
        <authorList>
            <person name="Poehlein A."/>
            <person name="Schlien K."/>
            <person name="Chowdhury N.P."/>
            <person name="Gottschalk G."/>
            <person name="Buckel W."/>
            <person name="Daniel R."/>
        </authorList>
    </citation>
    <scope>NUCLEOTIDE SEQUENCE [LARGE SCALE GENOMIC DNA]</scope>
    <source>
        <strain evidence="1 3">X2</strain>
    </source>
</reference>
<evidence type="ECO:0000313" key="3">
    <source>
        <dbReference type="Proteomes" id="UP000068026"/>
    </source>
</evidence>
<dbReference type="EMBL" id="CP014223">
    <property type="protein sequence ID" value="AMJ40986.1"/>
    <property type="molecule type" value="Genomic_DNA"/>
</dbReference>
<organism evidence="2 4">
    <name type="scientific">Anaerotignum propionicum DSM 1682</name>
    <dbReference type="NCBI Taxonomy" id="991789"/>
    <lineage>
        <taxon>Bacteria</taxon>
        <taxon>Bacillati</taxon>
        <taxon>Bacillota</taxon>
        <taxon>Clostridia</taxon>
        <taxon>Lachnospirales</taxon>
        <taxon>Anaerotignaceae</taxon>
        <taxon>Anaerotignum</taxon>
    </lineage>
</organism>
<dbReference type="EMBL" id="FQUA01000004">
    <property type="protein sequence ID" value="SHE60527.1"/>
    <property type="molecule type" value="Genomic_DNA"/>
</dbReference>
<dbReference type="Proteomes" id="UP000068026">
    <property type="component" value="Chromosome"/>
</dbReference>
<reference evidence="4" key="3">
    <citation type="submission" date="2016-11" db="EMBL/GenBank/DDBJ databases">
        <authorList>
            <person name="Jaros S."/>
            <person name="Januszkiewicz K."/>
            <person name="Wedrychowicz H."/>
        </authorList>
    </citation>
    <scope>NUCLEOTIDE SEQUENCE [LARGE SCALE GENOMIC DNA]</scope>
    <source>
        <strain evidence="4">DSM 1682</strain>
    </source>
</reference>
<proteinExistence type="predicted"/>
<dbReference type="Proteomes" id="UP000184204">
    <property type="component" value="Unassembled WGS sequence"/>
</dbReference>
<evidence type="ECO:0000313" key="4">
    <source>
        <dbReference type="Proteomes" id="UP000184204"/>
    </source>
</evidence>
<gene>
    <name evidence="1" type="ORF">CPRO_13930</name>
    <name evidence="2" type="ORF">SAMN02745151_01204</name>
</gene>
<sequence length="96" mass="10729">MLKKEDVMKKAGRKTTIIYCGPSIPFVAKEGTAFQDGVPLRLTELGKRCPAIGALLVKMEDYAETRKMLQKKGSAESILYEKAKEYIQKGVKEYGL</sequence>
<name>A0A0X1U7R3_ANAPI</name>
<keyword evidence="3" id="KW-1185">Reference proteome</keyword>
<reference evidence="2" key="4">
    <citation type="submission" date="2016-11" db="EMBL/GenBank/DDBJ databases">
        <authorList>
            <person name="Varghese N."/>
            <person name="Submissions S."/>
        </authorList>
    </citation>
    <scope>NUCLEOTIDE SEQUENCE</scope>
    <source>
        <strain evidence="2">DSM 1682</strain>
    </source>
</reference>
<reference evidence="3" key="2">
    <citation type="submission" date="2016-01" db="EMBL/GenBank/DDBJ databases">
        <authorList>
            <person name="Poehlein A."/>
            <person name="Schlien K."/>
            <person name="Gottschalk G."/>
            <person name="Buckel W."/>
            <person name="Daniel R."/>
        </authorList>
    </citation>
    <scope>NUCLEOTIDE SEQUENCE [LARGE SCALE GENOMIC DNA]</scope>
    <source>
        <strain evidence="3">X2</strain>
    </source>
</reference>
<dbReference type="RefSeq" id="WP_066049460.1">
    <property type="nucleotide sequence ID" value="NZ_CP014223.1"/>
</dbReference>
<evidence type="ECO:0000313" key="1">
    <source>
        <dbReference type="EMBL" id="AMJ40986.1"/>
    </source>
</evidence>
<dbReference type="KEGG" id="cpro:CPRO_13930"/>
<evidence type="ECO:0000313" key="2">
    <source>
        <dbReference type="EMBL" id="SHE60527.1"/>
    </source>
</evidence>
<accession>A0A0X1U7R3</accession>